<protein>
    <submittedName>
        <fullName evidence="2">Uncharacterized protein</fullName>
    </submittedName>
</protein>
<dbReference type="EMBL" id="CDMZ01005901">
    <property type="protein sequence ID" value="CEM55697.1"/>
    <property type="molecule type" value="Genomic_DNA"/>
</dbReference>
<feature type="compositionally biased region" description="Polar residues" evidence="1">
    <location>
        <begin position="155"/>
        <end position="182"/>
    </location>
</feature>
<dbReference type="VEuPathDB" id="CryptoDB:Cvel_13755"/>
<proteinExistence type="predicted"/>
<evidence type="ECO:0000313" key="2">
    <source>
        <dbReference type="EMBL" id="CEM55697.1"/>
    </source>
</evidence>
<name>A0A0G4IEU0_9ALVE</name>
<dbReference type="AlphaFoldDB" id="A0A0G4IEU0"/>
<feature type="region of interest" description="Disordered" evidence="1">
    <location>
        <begin position="518"/>
        <end position="544"/>
    </location>
</feature>
<feature type="region of interest" description="Disordered" evidence="1">
    <location>
        <begin position="27"/>
        <end position="80"/>
    </location>
</feature>
<evidence type="ECO:0000256" key="1">
    <source>
        <dbReference type="SAM" id="MobiDB-lite"/>
    </source>
</evidence>
<feature type="compositionally biased region" description="Low complexity" evidence="1">
    <location>
        <begin position="27"/>
        <end position="55"/>
    </location>
</feature>
<feature type="compositionally biased region" description="Basic residues" evidence="1">
    <location>
        <begin position="661"/>
        <end position="674"/>
    </location>
</feature>
<feature type="compositionally biased region" description="Basic and acidic residues" evidence="1">
    <location>
        <begin position="634"/>
        <end position="648"/>
    </location>
</feature>
<feature type="region of interest" description="Disordered" evidence="1">
    <location>
        <begin position="423"/>
        <end position="459"/>
    </location>
</feature>
<feature type="region of interest" description="Disordered" evidence="1">
    <location>
        <begin position="148"/>
        <end position="185"/>
    </location>
</feature>
<gene>
    <name evidence="2" type="ORF">Cvel_13755</name>
</gene>
<accession>A0A0G4IEU0</accession>
<organism evidence="2">
    <name type="scientific">Chromera velia CCMP2878</name>
    <dbReference type="NCBI Taxonomy" id="1169474"/>
    <lineage>
        <taxon>Eukaryota</taxon>
        <taxon>Sar</taxon>
        <taxon>Alveolata</taxon>
        <taxon>Colpodellida</taxon>
        <taxon>Chromeraceae</taxon>
        <taxon>Chromera</taxon>
    </lineage>
</organism>
<reference evidence="2" key="1">
    <citation type="submission" date="2014-11" db="EMBL/GenBank/DDBJ databases">
        <authorList>
            <person name="Otto D Thomas"/>
            <person name="Naeem Raeece"/>
        </authorList>
    </citation>
    <scope>NUCLEOTIDE SEQUENCE</scope>
</reference>
<feature type="region of interest" description="Disordered" evidence="1">
    <location>
        <begin position="633"/>
        <end position="674"/>
    </location>
</feature>
<sequence length="674" mass="74236">MLYGSGAFYQPGWQAAPVGPVHFGQQHPAVPVPFAHPHLQHQQQQQQRQAAAQRRPSVDSRRRPSTSTVQSLHGAAAPAPPRENYYAQTMQPQVLQPQVMHPNFMQQPQHGPRSPSIASNASQIPTPMLGTLNAHQLQPMVLQSNPQLKPPGSPSRVQNLQHAHSPSMGSTVAQTFGENSPKSPAAANFKATNSFQPYFPGFKKSVIDAGLFSEPDNKRRSQCLLSIALDKVVAYVKSDTNMRGHTAARISRGAVKGDLMSLFHKDLFEKGRAAIPIAEPYLADCVDLFMAIVYVLRLHEKQLGDYKQEVDPALEAKDDEPPSKNWHLTKVPNKWSGLVKVVEFDIIARHILKLGSADPLYLFLQMDISREGTITAEHLRASLLSDTFDADMKKAKETNYEGLREQDTSLDVQFFLQRGNDWQNSVDPTKALSRENSMGPEGSTGPQGGGDPKSRSKINHAKSACGGVLSTDCGKPSFNAVSDELFQMILCGQVDPYTKVLNVRPPIVPDELRKQKALERERDTNEALQNGTTPEDVPSSIDRTKRPFAPSFICSTCEEEYASFVSVTPSESSAAVRDSLMSMDMKESATAMGPEFYSEIRVKDEFFYFLKEKLAPDVAQRWQVCQICQASMNKEAKEEAGEKEKEAAGDGEGEASPAQKGTKKGTGKPKKKAK</sequence>